<feature type="transmembrane region" description="Helical" evidence="1">
    <location>
        <begin position="12"/>
        <end position="35"/>
    </location>
</feature>
<reference evidence="2" key="1">
    <citation type="submission" date="2016-05" db="EMBL/GenBank/DDBJ databases">
        <authorList>
            <person name="Lavstsen T."/>
            <person name="Jespersen J.S."/>
        </authorList>
    </citation>
    <scope>NUCLEOTIDE SEQUENCE</scope>
    <source>
        <tissue evidence="2">Brain</tissue>
    </source>
</reference>
<evidence type="ECO:0000256" key="1">
    <source>
        <dbReference type="SAM" id="Phobius"/>
    </source>
</evidence>
<keyword evidence="1" id="KW-0472">Membrane</keyword>
<evidence type="ECO:0000313" key="2">
    <source>
        <dbReference type="EMBL" id="SBP25124.1"/>
    </source>
</evidence>
<reference evidence="2" key="2">
    <citation type="submission" date="2016-06" db="EMBL/GenBank/DDBJ databases">
        <title>The genome of a short-lived fish provides insights into sex chromosome evolution and the genetic control of aging.</title>
        <authorList>
            <person name="Reichwald K."/>
            <person name="Felder M."/>
            <person name="Petzold A."/>
            <person name="Koch P."/>
            <person name="Groth M."/>
            <person name="Platzer M."/>
        </authorList>
    </citation>
    <scope>NUCLEOTIDE SEQUENCE</scope>
    <source>
        <tissue evidence="2">Brain</tissue>
    </source>
</reference>
<gene>
    <name evidence="2" type="primary">EGR_05204</name>
</gene>
<feature type="non-terminal residue" evidence="2">
    <location>
        <position position="1"/>
    </location>
</feature>
<keyword evidence="1" id="KW-0812">Transmembrane</keyword>
<protein>
    <submittedName>
        <fullName evidence="2">Uncharacterized protein</fullName>
    </submittedName>
</protein>
<dbReference type="EMBL" id="HADX01002892">
    <property type="protein sequence ID" value="SBP25124.1"/>
    <property type="molecule type" value="Transcribed_RNA"/>
</dbReference>
<name>A0A1A7Y4U6_9TELE</name>
<sequence length="78" mass="8632">FITVCFSAKLLLLYILVVGAVMFSSVVVWCVPFCFSFSLPAGLEADSFASFIVYFCELPPPPFFSFPPFSFISVSVEI</sequence>
<feature type="non-terminal residue" evidence="2">
    <location>
        <position position="78"/>
    </location>
</feature>
<accession>A0A1A7Y4U6</accession>
<organism evidence="2">
    <name type="scientific">Iconisemion striatum</name>
    <dbReference type="NCBI Taxonomy" id="60296"/>
    <lineage>
        <taxon>Eukaryota</taxon>
        <taxon>Metazoa</taxon>
        <taxon>Chordata</taxon>
        <taxon>Craniata</taxon>
        <taxon>Vertebrata</taxon>
        <taxon>Euteleostomi</taxon>
        <taxon>Actinopterygii</taxon>
        <taxon>Neopterygii</taxon>
        <taxon>Teleostei</taxon>
        <taxon>Neoteleostei</taxon>
        <taxon>Acanthomorphata</taxon>
        <taxon>Ovalentaria</taxon>
        <taxon>Atherinomorphae</taxon>
        <taxon>Cyprinodontiformes</taxon>
        <taxon>Nothobranchiidae</taxon>
        <taxon>Iconisemion</taxon>
    </lineage>
</organism>
<keyword evidence="1" id="KW-1133">Transmembrane helix</keyword>
<proteinExistence type="predicted"/>
<dbReference type="AlphaFoldDB" id="A0A1A7Y4U6"/>